<accession>A0A917W078</accession>
<dbReference type="RefSeq" id="WP_188802374.1">
    <property type="nucleotide sequence ID" value="NZ_BMOK01000005.1"/>
</dbReference>
<feature type="DNA-binding region" description="H-T-H motif" evidence="4">
    <location>
        <begin position="24"/>
        <end position="43"/>
    </location>
</feature>
<organism evidence="6 7">
    <name type="scientific">Sporolactobacillus putidus</name>
    <dbReference type="NCBI Taxonomy" id="492735"/>
    <lineage>
        <taxon>Bacteria</taxon>
        <taxon>Bacillati</taxon>
        <taxon>Bacillota</taxon>
        <taxon>Bacilli</taxon>
        <taxon>Bacillales</taxon>
        <taxon>Sporolactobacillaceae</taxon>
        <taxon>Sporolactobacillus</taxon>
    </lineage>
</organism>
<name>A0A917W078_9BACL</name>
<dbReference type="SUPFAM" id="SSF46689">
    <property type="entry name" value="Homeodomain-like"/>
    <property type="match status" value="1"/>
</dbReference>
<comment type="caution">
    <text evidence="6">The sequence shown here is derived from an EMBL/GenBank/DDBJ whole genome shotgun (WGS) entry which is preliminary data.</text>
</comment>
<protein>
    <recommendedName>
        <fullName evidence="5">HTH tetR-type domain-containing protein</fullName>
    </recommendedName>
</protein>
<feature type="domain" description="HTH tetR-type" evidence="5">
    <location>
        <begin position="1"/>
        <end position="61"/>
    </location>
</feature>
<dbReference type="Pfam" id="PF00440">
    <property type="entry name" value="TetR_N"/>
    <property type="match status" value="1"/>
</dbReference>
<dbReference type="PANTHER" id="PTHR30055:SF234">
    <property type="entry name" value="HTH-TYPE TRANSCRIPTIONAL REGULATOR BETI"/>
    <property type="match status" value="1"/>
</dbReference>
<reference evidence="6" key="2">
    <citation type="submission" date="2020-09" db="EMBL/GenBank/DDBJ databases">
        <authorList>
            <person name="Sun Q."/>
            <person name="Ohkuma M."/>
        </authorList>
    </citation>
    <scope>NUCLEOTIDE SEQUENCE</scope>
    <source>
        <strain evidence="6">JCM 15325</strain>
    </source>
</reference>
<evidence type="ECO:0000256" key="3">
    <source>
        <dbReference type="ARBA" id="ARBA00023163"/>
    </source>
</evidence>
<dbReference type="PRINTS" id="PR00455">
    <property type="entry name" value="HTHTETR"/>
</dbReference>
<evidence type="ECO:0000256" key="2">
    <source>
        <dbReference type="ARBA" id="ARBA00023125"/>
    </source>
</evidence>
<evidence type="ECO:0000256" key="4">
    <source>
        <dbReference type="PROSITE-ProRule" id="PRU00335"/>
    </source>
</evidence>
<dbReference type="GO" id="GO:0000976">
    <property type="term" value="F:transcription cis-regulatory region binding"/>
    <property type="evidence" value="ECO:0007669"/>
    <property type="project" value="TreeGrafter"/>
</dbReference>
<gene>
    <name evidence="6" type="ORF">GCM10007968_13900</name>
</gene>
<dbReference type="InterPro" id="IPR009057">
    <property type="entry name" value="Homeodomain-like_sf"/>
</dbReference>
<evidence type="ECO:0000259" key="5">
    <source>
        <dbReference type="PROSITE" id="PS50977"/>
    </source>
</evidence>
<dbReference type="AlphaFoldDB" id="A0A917W078"/>
<keyword evidence="7" id="KW-1185">Reference proteome</keyword>
<sequence>MSTKQDIFDCALALFSERGYNGVSMRDIARKVGIKGSSIYNHYAGKEAIMADICQTFVRTLAVSRPPLNEVTDKMDRMNVEDVFKSLIVAYGKRINEQWTQMARLVFSEHFYNDMARDIFAREIIENNVSYYVSVLTEMERKGKIKGIDKPLIAALFNNEQVMLSMQYAHCQTDEEKKKTAELMMKSADYFFQGLEAKKNASSRP</sequence>
<proteinExistence type="predicted"/>
<dbReference type="InterPro" id="IPR050109">
    <property type="entry name" value="HTH-type_TetR-like_transc_reg"/>
</dbReference>
<dbReference type="Gene3D" id="1.10.357.10">
    <property type="entry name" value="Tetracycline Repressor, domain 2"/>
    <property type="match status" value="1"/>
</dbReference>
<evidence type="ECO:0000256" key="1">
    <source>
        <dbReference type="ARBA" id="ARBA00023015"/>
    </source>
</evidence>
<keyword evidence="3" id="KW-0804">Transcription</keyword>
<dbReference type="InterPro" id="IPR001647">
    <property type="entry name" value="HTH_TetR"/>
</dbReference>
<evidence type="ECO:0000313" key="7">
    <source>
        <dbReference type="Proteomes" id="UP000654670"/>
    </source>
</evidence>
<keyword evidence="1" id="KW-0805">Transcription regulation</keyword>
<dbReference type="GO" id="GO:0003700">
    <property type="term" value="F:DNA-binding transcription factor activity"/>
    <property type="evidence" value="ECO:0007669"/>
    <property type="project" value="TreeGrafter"/>
</dbReference>
<dbReference type="PROSITE" id="PS50977">
    <property type="entry name" value="HTH_TETR_2"/>
    <property type="match status" value="1"/>
</dbReference>
<evidence type="ECO:0000313" key="6">
    <source>
        <dbReference type="EMBL" id="GGL50893.1"/>
    </source>
</evidence>
<dbReference type="EMBL" id="BMOK01000005">
    <property type="protein sequence ID" value="GGL50893.1"/>
    <property type="molecule type" value="Genomic_DNA"/>
</dbReference>
<dbReference type="PANTHER" id="PTHR30055">
    <property type="entry name" value="HTH-TYPE TRANSCRIPTIONAL REGULATOR RUTR"/>
    <property type="match status" value="1"/>
</dbReference>
<keyword evidence="2 4" id="KW-0238">DNA-binding</keyword>
<reference evidence="6" key="1">
    <citation type="journal article" date="2014" name="Int. J. Syst. Evol. Microbiol.">
        <title>Complete genome sequence of Corynebacterium casei LMG S-19264T (=DSM 44701T), isolated from a smear-ripened cheese.</title>
        <authorList>
            <consortium name="US DOE Joint Genome Institute (JGI-PGF)"/>
            <person name="Walter F."/>
            <person name="Albersmeier A."/>
            <person name="Kalinowski J."/>
            <person name="Ruckert C."/>
        </authorList>
    </citation>
    <scope>NUCLEOTIDE SEQUENCE</scope>
    <source>
        <strain evidence="6">JCM 15325</strain>
    </source>
</reference>
<dbReference type="Proteomes" id="UP000654670">
    <property type="component" value="Unassembled WGS sequence"/>
</dbReference>